<dbReference type="InterPro" id="IPR011044">
    <property type="entry name" value="Quino_amine_DH_bsu"/>
</dbReference>
<proteinExistence type="predicted"/>
<sequence length="757" mass="79474">MVRNLTALILATVLCLAGCAPSGGARGTGTTPASGTAAVFATSVPHYEEKVRLSAGMSEILDMRLTEEDGLFVAATDARRSHVAVFAQADDGTWEEAFDADDLMESLGENRYLSRAALTPQGTLLCIASSSGGSNPACYAVDRDGSFSRSSLPIGSDVFKFRVDDDGSVIVSQSGSITRTKGGLVRYDAAGGEAVEYELAEGEFAFDFAVHEETLYVVVTRSNSMQMESDIVAFEARTGAMVDVDPSLRAAFDQVLPAPNGFDPGASPVLASGSDALYVCSKGAVFRCADGAAERVLDGAGTHLENSTEQPAGLLLLPDGSLAIQYQDRMSSEGAVYRYFEGEREQTAELTVYALEDNADVQQAVVAFRDDHPETAVELQVGIPAGSGLTADDAIRALNADLLAGTGPDVLVLDGLPMKDLVEQGMLLDLEDDVQAARSRESYYENVLTAFSSDGGCFAVPTRFALPAAVGDEEVLEHAGSLEELAAYVDRSDETRAQLGSLSLAALYTASYPVIVDEDGSVDADALAAFFRSVQRLVAISEANVGEGVDPSYDYIGALFRNFDGDTYGLDNGVMGLLDGDDRIAVGSLVDTTDYGMAGIAVANADYPCAIVPLAFDGVRTFEPRTVVGVSADSQNADAARDLVAFVLEKTQQAGGRSLGLPVCKSVFEEAAQALGGYSMGSMSAEGGMTNYERAALADDEIAAYHRMVESATAASVPDKVVTDVIAAELEACCRGTVSPDDAVGNALQKLKLYQAQ</sequence>
<dbReference type="RefSeq" id="WP_160942789.1">
    <property type="nucleotide sequence ID" value="NZ_CP063310.1"/>
</dbReference>
<dbReference type="SUPFAM" id="SSF50969">
    <property type="entry name" value="YVTN repeat-like/Quinoprotein amine dehydrogenase"/>
    <property type="match status" value="1"/>
</dbReference>
<dbReference type="KEGG" id="egd:GS424_012000"/>
<evidence type="ECO:0000313" key="1">
    <source>
        <dbReference type="EMBL" id="QOS67241.1"/>
    </source>
</evidence>
<accession>A0A6L7ITT0</accession>
<dbReference type="Pfam" id="PF01547">
    <property type="entry name" value="SBP_bac_1"/>
    <property type="match status" value="1"/>
</dbReference>
<dbReference type="Proteomes" id="UP000478463">
    <property type="component" value="Chromosome"/>
</dbReference>
<evidence type="ECO:0000313" key="2">
    <source>
        <dbReference type="Proteomes" id="UP000478463"/>
    </source>
</evidence>
<reference evidence="1 2" key="1">
    <citation type="submission" date="2020-10" db="EMBL/GenBank/DDBJ databases">
        <title>Eggerthella sp. nov., isolated from human feces.</title>
        <authorList>
            <person name="Yajun G."/>
        </authorList>
    </citation>
    <scope>NUCLEOTIDE SEQUENCE [LARGE SCALE GENOMIC DNA]</scope>
    <source>
        <strain evidence="1 2">HF-1101</strain>
    </source>
</reference>
<protein>
    <submittedName>
        <fullName evidence="1">Carbohydrate ABC transporter substrate-binding protein</fullName>
    </submittedName>
</protein>
<organism evidence="1 2">
    <name type="scientific">Eggerthella guodeyinii</name>
    <dbReference type="NCBI Taxonomy" id="2690837"/>
    <lineage>
        <taxon>Bacteria</taxon>
        <taxon>Bacillati</taxon>
        <taxon>Actinomycetota</taxon>
        <taxon>Coriobacteriia</taxon>
        <taxon>Eggerthellales</taxon>
        <taxon>Eggerthellaceae</taxon>
        <taxon>Eggerthella</taxon>
    </lineage>
</organism>
<dbReference type="AlphaFoldDB" id="A0A6L7ITT0"/>
<dbReference type="EMBL" id="CP063310">
    <property type="protein sequence ID" value="QOS67241.1"/>
    <property type="molecule type" value="Genomic_DNA"/>
</dbReference>
<dbReference type="InterPro" id="IPR006059">
    <property type="entry name" value="SBP"/>
</dbReference>
<name>A0A6L7ITT0_9ACTN</name>
<dbReference type="Gene3D" id="3.40.190.10">
    <property type="entry name" value="Periplasmic binding protein-like II"/>
    <property type="match status" value="1"/>
</dbReference>
<gene>
    <name evidence="1" type="ORF">GS424_012000</name>
</gene>
<dbReference type="SUPFAM" id="SSF53850">
    <property type="entry name" value="Periplasmic binding protein-like II"/>
    <property type="match status" value="1"/>
</dbReference>